<reference evidence="1 2" key="1">
    <citation type="journal article" date="2014" name="BMC Genomics">
        <title>Comparative genomics of the major fungal agents of human and animal Sporotrichosis: Sporothrix schenckii and Sporothrix brasiliensis.</title>
        <authorList>
            <person name="Teixeira M.M."/>
            <person name="de Almeida L.G."/>
            <person name="Kubitschek-Barreira P."/>
            <person name="Alves F.L."/>
            <person name="Kioshima E.S."/>
            <person name="Abadio A.K."/>
            <person name="Fernandes L."/>
            <person name="Derengowski L.S."/>
            <person name="Ferreira K.S."/>
            <person name="Souza R.C."/>
            <person name="Ruiz J.C."/>
            <person name="de Andrade N.C."/>
            <person name="Paes H.C."/>
            <person name="Nicola A.M."/>
            <person name="Albuquerque P."/>
            <person name="Gerber A.L."/>
            <person name="Martins V.P."/>
            <person name="Peconick L.D."/>
            <person name="Neto A.V."/>
            <person name="Chaucanez C.B."/>
            <person name="Silva P.A."/>
            <person name="Cunha O.L."/>
            <person name="de Oliveira F.F."/>
            <person name="dos Santos T.C."/>
            <person name="Barros A.L."/>
            <person name="Soares M.A."/>
            <person name="de Oliveira L.M."/>
            <person name="Marini M.M."/>
            <person name="Villalobos-Duno H."/>
            <person name="Cunha M.M."/>
            <person name="de Hoog S."/>
            <person name="da Silveira J.F."/>
            <person name="Henrissat B."/>
            <person name="Nino-Vega G.A."/>
            <person name="Cisalpino P.S."/>
            <person name="Mora-Montes H.M."/>
            <person name="Almeida S.R."/>
            <person name="Stajich J.E."/>
            <person name="Lopes-Bezerra L.M."/>
            <person name="Vasconcelos A.T."/>
            <person name="Felipe M.S."/>
        </authorList>
    </citation>
    <scope>NUCLEOTIDE SEQUENCE [LARGE SCALE GENOMIC DNA]</scope>
    <source>
        <strain evidence="1 2">1099-18</strain>
    </source>
</reference>
<name>A0A0F2LSX0_SPOSC</name>
<evidence type="ECO:0000313" key="2">
    <source>
        <dbReference type="Proteomes" id="UP000033710"/>
    </source>
</evidence>
<dbReference type="RefSeq" id="XP_016583248.1">
    <property type="nucleotide sequence ID" value="XM_016732427.1"/>
</dbReference>
<organism evidence="1 2">
    <name type="scientific">Sporothrix schenckii 1099-18</name>
    <dbReference type="NCBI Taxonomy" id="1397361"/>
    <lineage>
        <taxon>Eukaryota</taxon>
        <taxon>Fungi</taxon>
        <taxon>Dikarya</taxon>
        <taxon>Ascomycota</taxon>
        <taxon>Pezizomycotina</taxon>
        <taxon>Sordariomycetes</taxon>
        <taxon>Sordariomycetidae</taxon>
        <taxon>Ophiostomatales</taxon>
        <taxon>Ophiostomataceae</taxon>
        <taxon>Sporothrix</taxon>
    </lineage>
</organism>
<dbReference type="AlphaFoldDB" id="A0A0F2LSX0"/>
<sequence length="106" mass="10945">MALKSTALVAPTAPVSTLTPGETGATLGAIGAKDGGVHASNPFCFRVFGDAPLPEGLSEGLSDHRLSVFEGNGTREIFDSCDADESPVVLSFTFEVDGVARTVDFK</sequence>
<dbReference type="GeneID" id="27667704"/>
<proteinExistence type="predicted"/>
<protein>
    <submittedName>
        <fullName evidence="1">Uncharacterized protein</fullName>
    </submittedName>
</protein>
<comment type="caution">
    <text evidence="1">The sequence shown here is derived from an EMBL/GenBank/DDBJ whole genome shotgun (WGS) entry which is preliminary data.</text>
</comment>
<accession>A0A0F2LSX0</accession>
<dbReference type="Proteomes" id="UP000033710">
    <property type="component" value="Unassembled WGS sequence"/>
</dbReference>
<dbReference type="VEuPathDB" id="FungiDB:SPSK_05686"/>
<reference evidence="1 2" key="2">
    <citation type="journal article" date="2015" name="Eukaryot. Cell">
        <title>Asexual propagation of a virulent clone complex in a human and feline outbreak of sporotrichosis.</title>
        <authorList>
            <person name="Teixeira Mde M."/>
            <person name="Rodrigues A.M."/>
            <person name="Tsui C.K."/>
            <person name="de Almeida L.G."/>
            <person name="Van Diepeningen A.D."/>
            <person name="van den Ende B.G."/>
            <person name="Fernandes G.F."/>
            <person name="Kano R."/>
            <person name="Hamelin R.C."/>
            <person name="Lopes-Bezerra L.M."/>
            <person name="Vasconcelos A.T."/>
            <person name="de Hoog S."/>
            <person name="de Camargo Z.P."/>
            <person name="Felipe M.S."/>
        </authorList>
    </citation>
    <scope>NUCLEOTIDE SEQUENCE [LARGE SCALE GENOMIC DNA]</scope>
    <source>
        <strain evidence="1 2">1099-18</strain>
    </source>
</reference>
<dbReference type="KEGG" id="ssck:SPSK_05686"/>
<gene>
    <name evidence="1" type="ORF">SPSK_05686</name>
</gene>
<dbReference type="EMBL" id="AXCR01000012">
    <property type="protein sequence ID" value="KJR80572.1"/>
    <property type="molecule type" value="Genomic_DNA"/>
</dbReference>
<evidence type="ECO:0000313" key="1">
    <source>
        <dbReference type="EMBL" id="KJR80572.1"/>
    </source>
</evidence>